<evidence type="ECO:0000256" key="8">
    <source>
        <dbReference type="ARBA" id="ARBA00023004"/>
    </source>
</evidence>
<evidence type="ECO:0000256" key="6">
    <source>
        <dbReference type="ARBA" id="ARBA00022989"/>
    </source>
</evidence>
<comment type="similarity">
    <text evidence="2">Belongs to the cytochrome P450 family.</text>
</comment>
<dbReference type="SUPFAM" id="SSF48264">
    <property type="entry name" value="Cytochrome P450"/>
    <property type="match status" value="1"/>
</dbReference>
<evidence type="ECO:0008006" key="13">
    <source>
        <dbReference type="Google" id="ProtNLM"/>
    </source>
</evidence>
<dbReference type="PANTHER" id="PTHR24282:SF260">
    <property type="entry name" value="CYTOCHROME P450 714C2-LIKE"/>
    <property type="match status" value="1"/>
</dbReference>
<keyword evidence="3" id="KW-0349">Heme</keyword>
<protein>
    <recommendedName>
        <fullName evidence="13">Cytochrome P450</fullName>
    </recommendedName>
</protein>
<evidence type="ECO:0000256" key="7">
    <source>
        <dbReference type="ARBA" id="ARBA00023002"/>
    </source>
</evidence>
<dbReference type="InterPro" id="IPR001128">
    <property type="entry name" value="Cyt_P450"/>
</dbReference>
<evidence type="ECO:0000256" key="1">
    <source>
        <dbReference type="ARBA" id="ARBA00004370"/>
    </source>
</evidence>
<keyword evidence="8" id="KW-0408">Iron</keyword>
<name>A0AA88S6R1_9ASTE</name>
<evidence type="ECO:0000313" key="11">
    <source>
        <dbReference type="EMBL" id="KAK2983425.1"/>
    </source>
</evidence>
<dbReference type="GO" id="GO:0016705">
    <property type="term" value="F:oxidoreductase activity, acting on paired donors, with incorporation or reduction of molecular oxygen"/>
    <property type="evidence" value="ECO:0007669"/>
    <property type="project" value="InterPro"/>
</dbReference>
<dbReference type="GO" id="GO:0004497">
    <property type="term" value="F:monooxygenase activity"/>
    <property type="evidence" value="ECO:0007669"/>
    <property type="project" value="UniProtKB-KW"/>
</dbReference>
<sequence>MVGSTAIMLESWERKVGNEDGCVKTRVGRDLRSLSADIIVRACFGSSHLQAEKAFLKLEDLQKILSNGNIGVPSLSMVRARTHATSERDLLKSLQEAAKRYEDNSDLPSNISYDKFIVDNCKNIYVAGYDTTATSVSWCLVLLAAHLDWQARIRTEVHDICGDNLPDADML</sequence>
<comment type="caution">
    <text evidence="11">The sequence shown here is derived from an EMBL/GenBank/DDBJ whole genome shotgun (WGS) entry which is preliminary data.</text>
</comment>
<evidence type="ECO:0000313" key="12">
    <source>
        <dbReference type="Proteomes" id="UP001187471"/>
    </source>
</evidence>
<proteinExistence type="inferred from homology"/>
<keyword evidence="4" id="KW-0812">Transmembrane</keyword>
<dbReference type="Gene3D" id="1.10.630.10">
    <property type="entry name" value="Cytochrome P450"/>
    <property type="match status" value="1"/>
</dbReference>
<dbReference type="Pfam" id="PF00067">
    <property type="entry name" value="p450"/>
    <property type="match status" value="1"/>
</dbReference>
<reference evidence="11" key="1">
    <citation type="submission" date="2022-12" db="EMBL/GenBank/DDBJ databases">
        <title>Draft genome assemblies for two species of Escallonia (Escalloniales).</title>
        <authorList>
            <person name="Chanderbali A."/>
            <person name="Dervinis C."/>
            <person name="Anghel I."/>
            <person name="Soltis D."/>
            <person name="Soltis P."/>
            <person name="Zapata F."/>
        </authorList>
    </citation>
    <scope>NUCLEOTIDE SEQUENCE</scope>
    <source>
        <strain evidence="11">UCBG92.1500</strain>
        <tissue evidence="11">Leaf</tissue>
    </source>
</reference>
<evidence type="ECO:0000256" key="5">
    <source>
        <dbReference type="ARBA" id="ARBA00022723"/>
    </source>
</evidence>
<dbReference type="GO" id="GO:0005506">
    <property type="term" value="F:iron ion binding"/>
    <property type="evidence" value="ECO:0007669"/>
    <property type="project" value="InterPro"/>
</dbReference>
<gene>
    <name evidence="11" type="ORF">RJ640_016032</name>
</gene>
<evidence type="ECO:0000256" key="9">
    <source>
        <dbReference type="ARBA" id="ARBA00023033"/>
    </source>
</evidence>
<dbReference type="Proteomes" id="UP001187471">
    <property type="component" value="Unassembled WGS sequence"/>
</dbReference>
<evidence type="ECO:0000256" key="10">
    <source>
        <dbReference type="ARBA" id="ARBA00023136"/>
    </source>
</evidence>
<keyword evidence="9" id="KW-0503">Monooxygenase</keyword>
<keyword evidence="5" id="KW-0479">Metal-binding</keyword>
<evidence type="ECO:0000256" key="3">
    <source>
        <dbReference type="ARBA" id="ARBA00022617"/>
    </source>
</evidence>
<comment type="subcellular location">
    <subcellularLocation>
        <location evidence="1">Membrane</location>
    </subcellularLocation>
</comment>
<dbReference type="InterPro" id="IPR036396">
    <property type="entry name" value="Cyt_P450_sf"/>
</dbReference>
<keyword evidence="10" id="KW-0472">Membrane</keyword>
<organism evidence="11 12">
    <name type="scientific">Escallonia rubra</name>
    <dbReference type="NCBI Taxonomy" id="112253"/>
    <lineage>
        <taxon>Eukaryota</taxon>
        <taxon>Viridiplantae</taxon>
        <taxon>Streptophyta</taxon>
        <taxon>Embryophyta</taxon>
        <taxon>Tracheophyta</taxon>
        <taxon>Spermatophyta</taxon>
        <taxon>Magnoliopsida</taxon>
        <taxon>eudicotyledons</taxon>
        <taxon>Gunneridae</taxon>
        <taxon>Pentapetalae</taxon>
        <taxon>asterids</taxon>
        <taxon>campanulids</taxon>
        <taxon>Escalloniales</taxon>
        <taxon>Escalloniaceae</taxon>
        <taxon>Escallonia</taxon>
    </lineage>
</organism>
<dbReference type="GO" id="GO:0020037">
    <property type="term" value="F:heme binding"/>
    <property type="evidence" value="ECO:0007669"/>
    <property type="project" value="InterPro"/>
</dbReference>
<dbReference type="PANTHER" id="PTHR24282">
    <property type="entry name" value="CYTOCHROME P450 FAMILY MEMBER"/>
    <property type="match status" value="1"/>
</dbReference>
<keyword evidence="6" id="KW-1133">Transmembrane helix</keyword>
<dbReference type="InterPro" id="IPR050665">
    <property type="entry name" value="Cytochrome_P450_Monooxygen"/>
</dbReference>
<dbReference type="GO" id="GO:0016020">
    <property type="term" value="C:membrane"/>
    <property type="evidence" value="ECO:0007669"/>
    <property type="project" value="UniProtKB-SubCell"/>
</dbReference>
<keyword evidence="7" id="KW-0560">Oxidoreductase</keyword>
<dbReference type="AlphaFoldDB" id="A0AA88S6R1"/>
<dbReference type="EMBL" id="JAVXUO010001325">
    <property type="protein sequence ID" value="KAK2983425.1"/>
    <property type="molecule type" value="Genomic_DNA"/>
</dbReference>
<accession>A0AA88S6R1</accession>
<keyword evidence="12" id="KW-1185">Reference proteome</keyword>
<evidence type="ECO:0000256" key="4">
    <source>
        <dbReference type="ARBA" id="ARBA00022692"/>
    </source>
</evidence>
<evidence type="ECO:0000256" key="2">
    <source>
        <dbReference type="ARBA" id="ARBA00010617"/>
    </source>
</evidence>